<gene>
    <name evidence="1" type="ORF">H3309_09920</name>
</gene>
<evidence type="ECO:0000313" key="1">
    <source>
        <dbReference type="EMBL" id="QMW21725.1"/>
    </source>
</evidence>
<dbReference type="Proteomes" id="UP000515292">
    <property type="component" value="Chromosome"/>
</dbReference>
<dbReference type="AlphaFoldDB" id="A0A7G5IED3"/>
<name>A0A7G5IED3_9SPHN</name>
<reference evidence="1 2" key="1">
    <citation type="submission" date="2020-07" db="EMBL/GenBank/DDBJ databases">
        <title>Complete genome sequence for Sandaracinobacter sp. M6.</title>
        <authorList>
            <person name="Tang Y."/>
            <person name="Liu Q."/>
            <person name="Guo Z."/>
            <person name="Lei P."/>
            <person name="Huang B."/>
        </authorList>
    </citation>
    <scope>NUCLEOTIDE SEQUENCE [LARGE SCALE GENOMIC DNA]</scope>
    <source>
        <strain evidence="1 2">M6</strain>
    </source>
</reference>
<dbReference type="EMBL" id="CP059851">
    <property type="protein sequence ID" value="QMW21725.1"/>
    <property type="molecule type" value="Genomic_DNA"/>
</dbReference>
<dbReference type="RefSeq" id="WP_182294571.1">
    <property type="nucleotide sequence ID" value="NZ_CP059851.1"/>
</dbReference>
<dbReference type="SUPFAM" id="SSF54593">
    <property type="entry name" value="Glyoxalase/Bleomycin resistance protein/Dihydroxybiphenyl dioxygenase"/>
    <property type="match status" value="2"/>
</dbReference>
<protein>
    <submittedName>
        <fullName evidence="1">Uncharacterized protein</fullName>
    </submittedName>
</protein>
<dbReference type="InterPro" id="IPR029068">
    <property type="entry name" value="Glyas_Bleomycin-R_OHBP_Dase"/>
</dbReference>
<dbReference type="KEGG" id="sand:H3309_09920"/>
<evidence type="ECO:0000313" key="2">
    <source>
        <dbReference type="Proteomes" id="UP000515292"/>
    </source>
</evidence>
<organism evidence="1 2">
    <name type="scientific">Sandaracinobacteroides saxicola</name>
    <dbReference type="NCBI Taxonomy" id="2759707"/>
    <lineage>
        <taxon>Bacteria</taxon>
        <taxon>Pseudomonadati</taxon>
        <taxon>Pseudomonadota</taxon>
        <taxon>Alphaproteobacteria</taxon>
        <taxon>Sphingomonadales</taxon>
        <taxon>Sphingosinicellaceae</taxon>
        <taxon>Sandaracinobacteroides</taxon>
    </lineage>
</organism>
<dbReference type="Gene3D" id="3.10.180.10">
    <property type="entry name" value="2,3-Dihydroxybiphenyl 1,2-Dioxygenase, domain 1"/>
    <property type="match status" value="1"/>
</dbReference>
<sequence>MSDSPDAAFDTHGRIKCGTVSCPDFAASLADYTRELSLGVVEQGVVSTDLARSWGAPAQVAQPYALLRGEGGAPGFLRLVGGSGVEGYRALGSYGWAAYELTVRDAFALHERIDRAAFEVIGAPKLVPGFDSFIPFQVKGRAEEVLYLNRVLKADSGGLDLPFAAAEVDHMFIAVLAAEDRARTVAFHVEALGFEEGETWVIPYSMINRSFGLPADFQTAMTMTKVGRLPASEVDQYPDAAVFRKAAPGELPPGNAMVSFMVRDLDAVRAPFIEPPVRREGALYEGRRVACVIGPSDERMELIEMAA</sequence>
<proteinExistence type="predicted"/>
<keyword evidence="2" id="KW-1185">Reference proteome</keyword>
<accession>A0A7G5IED3</accession>